<evidence type="ECO:0000256" key="4">
    <source>
        <dbReference type="ARBA" id="ARBA00023125"/>
    </source>
</evidence>
<accession>A0A845SRW0</accession>
<dbReference type="Pfam" id="PF00155">
    <property type="entry name" value="Aminotran_1_2"/>
    <property type="match status" value="1"/>
</dbReference>
<keyword evidence="7" id="KW-0808">Transferase</keyword>
<dbReference type="Pfam" id="PF00392">
    <property type="entry name" value="GntR"/>
    <property type="match status" value="1"/>
</dbReference>
<reference evidence="7 8" key="2">
    <citation type="submission" date="2020-02" db="EMBL/GenBank/DDBJ databases">
        <title>The new genus of Enterobacteriales.</title>
        <authorList>
            <person name="Kim I.S."/>
        </authorList>
    </citation>
    <scope>NUCLEOTIDE SEQUENCE [LARGE SCALE GENOMIC DNA]</scope>
    <source>
        <strain evidence="7 8">SAP-6</strain>
    </source>
</reference>
<evidence type="ECO:0000256" key="2">
    <source>
        <dbReference type="ARBA" id="ARBA00022898"/>
    </source>
</evidence>
<keyword evidence="4" id="KW-0238">DNA-binding</keyword>
<dbReference type="GO" id="GO:0003677">
    <property type="term" value="F:DNA binding"/>
    <property type="evidence" value="ECO:0007669"/>
    <property type="project" value="UniProtKB-KW"/>
</dbReference>
<evidence type="ECO:0000313" key="7">
    <source>
        <dbReference type="EMBL" id="NDL65674.1"/>
    </source>
</evidence>
<dbReference type="PROSITE" id="PS50949">
    <property type="entry name" value="HTH_GNTR"/>
    <property type="match status" value="1"/>
</dbReference>
<dbReference type="InterPro" id="IPR051446">
    <property type="entry name" value="HTH_trans_reg/aminotransferase"/>
</dbReference>
<dbReference type="InterPro" id="IPR000524">
    <property type="entry name" value="Tscrpt_reg_HTH_GntR"/>
</dbReference>
<proteinExistence type="inferred from homology"/>
<dbReference type="CDD" id="cd07377">
    <property type="entry name" value="WHTH_GntR"/>
    <property type="match status" value="1"/>
</dbReference>
<dbReference type="AlphaFoldDB" id="A0A845SRW0"/>
<dbReference type="InterPro" id="IPR036390">
    <property type="entry name" value="WH_DNA-bd_sf"/>
</dbReference>
<dbReference type="Gene3D" id="3.90.1150.10">
    <property type="entry name" value="Aspartate Aminotransferase, domain 1"/>
    <property type="match status" value="1"/>
</dbReference>
<dbReference type="Gene3D" id="1.10.10.10">
    <property type="entry name" value="Winged helix-like DNA-binding domain superfamily/Winged helix DNA-binding domain"/>
    <property type="match status" value="1"/>
</dbReference>
<dbReference type="SUPFAM" id="SSF46785">
    <property type="entry name" value="Winged helix' DNA-binding domain"/>
    <property type="match status" value="1"/>
</dbReference>
<protein>
    <submittedName>
        <fullName evidence="7">Aminotransferase class I/II-fold pyridoxal phosphate-dependent enzyme</fullName>
    </submittedName>
</protein>
<keyword evidence="7" id="KW-0032">Aminotransferase</keyword>
<comment type="caution">
    <text evidence="7">The sequence shown here is derived from an EMBL/GenBank/DDBJ whole genome shotgun (WGS) entry which is preliminary data.</text>
</comment>
<dbReference type="SUPFAM" id="SSF53383">
    <property type="entry name" value="PLP-dependent transferases"/>
    <property type="match status" value="1"/>
</dbReference>
<name>A0A845SRW0_9GAMM</name>
<dbReference type="Proteomes" id="UP000461443">
    <property type="component" value="Unassembled WGS sequence"/>
</dbReference>
<dbReference type="InterPro" id="IPR015422">
    <property type="entry name" value="PyrdxlP-dep_Trfase_small"/>
</dbReference>
<dbReference type="GO" id="GO:0030170">
    <property type="term" value="F:pyridoxal phosphate binding"/>
    <property type="evidence" value="ECO:0007669"/>
    <property type="project" value="InterPro"/>
</dbReference>
<gene>
    <name evidence="7" type="ORF">GRH90_23340</name>
</gene>
<evidence type="ECO:0000313" key="8">
    <source>
        <dbReference type="Proteomes" id="UP000461443"/>
    </source>
</evidence>
<keyword evidence="8" id="KW-1185">Reference proteome</keyword>
<dbReference type="Gene3D" id="3.40.640.10">
    <property type="entry name" value="Type I PLP-dependent aspartate aminotransferase-like (Major domain)"/>
    <property type="match status" value="1"/>
</dbReference>
<keyword evidence="3" id="KW-0805">Transcription regulation</keyword>
<evidence type="ECO:0000256" key="5">
    <source>
        <dbReference type="ARBA" id="ARBA00023163"/>
    </source>
</evidence>
<evidence type="ECO:0000256" key="1">
    <source>
        <dbReference type="ARBA" id="ARBA00005384"/>
    </source>
</evidence>
<evidence type="ECO:0000259" key="6">
    <source>
        <dbReference type="PROSITE" id="PS50949"/>
    </source>
</evidence>
<dbReference type="PANTHER" id="PTHR46577:SF1">
    <property type="entry name" value="HTH-TYPE TRANSCRIPTIONAL REGULATORY PROTEIN GABR"/>
    <property type="match status" value="1"/>
</dbReference>
<dbReference type="SMART" id="SM00345">
    <property type="entry name" value="HTH_GNTR"/>
    <property type="match status" value="1"/>
</dbReference>
<reference evidence="7 8" key="1">
    <citation type="submission" date="2019-12" db="EMBL/GenBank/DDBJ databases">
        <authorList>
            <person name="Lee S.D."/>
        </authorList>
    </citation>
    <scope>NUCLEOTIDE SEQUENCE [LARGE SCALE GENOMIC DNA]</scope>
    <source>
        <strain evidence="7 8">SAP-6</strain>
    </source>
</reference>
<keyword evidence="5" id="KW-0804">Transcription</keyword>
<dbReference type="PANTHER" id="PTHR46577">
    <property type="entry name" value="HTH-TYPE TRANSCRIPTIONAL REGULATORY PROTEIN GABR"/>
    <property type="match status" value="1"/>
</dbReference>
<dbReference type="EMBL" id="WUBS01000020">
    <property type="protein sequence ID" value="NDL65674.1"/>
    <property type="molecule type" value="Genomic_DNA"/>
</dbReference>
<feature type="domain" description="HTH gntR-type" evidence="6">
    <location>
        <begin position="1"/>
        <end position="69"/>
    </location>
</feature>
<dbReference type="RefSeq" id="WP_162368379.1">
    <property type="nucleotide sequence ID" value="NZ_WUBS01000020.1"/>
</dbReference>
<sequence>MTRYQNLASILSQRIEQGLYPIGVRLPSIRVLSKEHGVSITTVQQAYRELEDQQLVEARAKSGYFVARRKMRPGLPDCCNTTQCSLTIPQWDRVLDMVNPVQPGETAFRFAAPDITASSLKPLTRSLSHLSQRQYLRTFDDEDIRGSFELREQIARLMIDSGSRMDAGNILITDGCREALSIAIRCVCAPGDVVAVEKPCFHAGLQLLHGLGMNMLEIPTDPVTGISVEALELALEQWPVKAILVTPTGNNPLGYNMPIERRKALLRLAQEHDVAIIEDDAYGELSYPYPRPATITSMDFTGNVLLCSSFSKTLAPGLRVGWIAPGSYMNRAIHMKYVSTGPTASLPQLAIVDFITQGHYLKHVRRMRSQYQHNRDLITRWVTDYFPCGTRISRPQGGFLLWVELDHRIDTQRLNRALSEQNISIAIGAVFSAAGKYDSCLRINFARQPTTELKNAVRQIGVAIHQLLEEK</sequence>
<dbReference type="InterPro" id="IPR036388">
    <property type="entry name" value="WH-like_DNA-bd_sf"/>
</dbReference>
<dbReference type="InterPro" id="IPR015424">
    <property type="entry name" value="PyrdxlP-dep_Trfase"/>
</dbReference>
<evidence type="ECO:0000256" key="3">
    <source>
        <dbReference type="ARBA" id="ARBA00023015"/>
    </source>
</evidence>
<dbReference type="InterPro" id="IPR004839">
    <property type="entry name" value="Aminotransferase_I/II_large"/>
</dbReference>
<dbReference type="CDD" id="cd00609">
    <property type="entry name" value="AAT_like"/>
    <property type="match status" value="1"/>
</dbReference>
<keyword evidence="2" id="KW-0663">Pyridoxal phosphate</keyword>
<dbReference type="InterPro" id="IPR015421">
    <property type="entry name" value="PyrdxlP-dep_Trfase_major"/>
</dbReference>
<organism evidence="7 8">
    <name type="scientific">Acerihabitans arboris</name>
    <dbReference type="NCBI Taxonomy" id="2691583"/>
    <lineage>
        <taxon>Bacteria</taxon>
        <taxon>Pseudomonadati</taxon>
        <taxon>Pseudomonadota</taxon>
        <taxon>Gammaproteobacteria</taxon>
        <taxon>Enterobacterales</taxon>
        <taxon>Pectobacteriaceae</taxon>
        <taxon>Acerihabitans</taxon>
    </lineage>
</organism>
<dbReference type="GO" id="GO:0003700">
    <property type="term" value="F:DNA-binding transcription factor activity"/>
    <property type="evidence" value="ECO:0007669"/>
    <property type="project" value="InterPro"/>
</dbReference>
<comment type="similarity">
    <text evidence="1">In the C-terminal section; belongs to the class-I pyridoxal-phosphate-dependent aminotransferase family.</text>
</comment>
<dbReference type="GO" id="GO:0008483">
    <property type="term" value="F:transaminase activity"/>
    <property type="evidence" value="ECO:0007669"/>
    <property type="project" value="UniProtKB-KW"/>
</dbReference>